<organism evidence="1 2">
    <name type="scientific">Phytophthora fragariae</name>
    <dbReference type="NCBI Taxonomy" id="53985"/>
    <lineage>
        <taxon>Eukaryota</taxon>
        <taxon>Sar</taxon>
        <taxon>Stramenopiles</taxon>
        <taxon>Oomycota</taxon>
        <taxon>Peronosporomycetes</taxon>
        <taxon>Peronosporales</taxon>
        <taxon>Peronosporaceae</taxon>
        <taxon>Phytophthora</taxon>
    </lineage>
</organism>
<dbReference type="AlphaFoldDB" id="A0A6A4AFL6"/>
<evidence type="ECO:0000313" key="2">
    <source>
        <dbReference type="Proteomes" id="UP000440367"/>
    </source>
</evidence>
<name>A0A6A4AFL6_9STRA</name>
<comment type="caution">
    <text evidence="1">The sequence shown here is derived from an EMBL/GenBank/DDBJ whole genome shotgun (WGS) entry which is preliminary data.</text>
</comment>
<gene>
    <name evidence="1" type="ORF">PF002_g1826</name>
</gene>
<dbReference type="Proteomes" id="UP000440367">
    <property type="component" value="Unassembled WGS sequence"/>
</dbReference>
<proteinExistence type="predicted"/>
<dbReference type="EMBL" id="QXGD01000045">
    <property type="protein sequence ID" value="KAE9256501.1"/>
    <property type="molecule type" value="Genomic_DNA"/>
</dbReference>
<accession>A0A6A4AFL6</accession>
<evidence type="ECO:0000313" key="1">
    <source>
        <dbReference type="EMBL" id="KAE9256501.1"/>
    </source>
</evidence>
<reference evidence="1 2" key="1">
    <citation type="submission" date="2018-08" db="EMBL/GenBank/DDBJ databases">
        <title>Genomic investigation of the strawberry pathogen Phytophthora fragariae indicates pathogenicity is determined by transcriptional variation in three key races.</title>
        <authorList>
            <person name="Adams T.M."/>
            <person name="Armitage A.D."/>
            <person name="Sobczyk M.K."/>
            <person name="Bates H.J."/>
            <person name="Dunwell J.M."/>
            <person name="Nellist C.F."/>
            <person name="Harrison R.J."/>
        </authorList>
    </citation>
    <scope>NUCLEOTIDE SEQUENCE [LARGE SCALE GENOMIC DNA]</scope>
    <source>
        <strain evidence="1 2">BC-1</strain>
    </source>
</reference>
<protein>
    <submittedName>
        <fullName evidence="1">Uncharacterized protein</fullName>
    </submittedName>
</protein>
<sequence>MSHDIAEELHVFTGDLLDCRDKDRQARVGGGALSSLLKRSRGILVLLITAWGMTWTFHSSTRYVCTHVRSKCGPLGRGVHDMFLVAAMLNVLLDVWDAEIATCVTGITVSMSMAPHSIAKPACASWSRGFFMRRRISCFQWNRHPLMATFGSWCRMAAIKAAS</sequence>